<dbReference type="CDD" id="cd00082">
    <property type="entry name" value="HisKA"/>
    <property type="match status" value="1"/>
</dbReference>
<dbReference type="PANTHER" id="PTHR45436:SF15">
    <property type="entry name" value="SENSOR HISTIDINE KINASE CUSS"/>
    <property type="match status" value="1"/>
</dbReference>
<evidence type="ECO:0000256" key="11">
    <source>
        <dbReference type="SAM" id="Phobius"/>
    </source>
</evidence>
<dbReference type="SMART" id="SM00388">
    <property type="entry name" value="HisKA"/>
    <property type="match status" value="1"/>
</dbReference>
<sequence length="457" mass="49785">MSIRHPRSLKWRLVTWVAAAQGAMFALLILAMTGVIGALWMRGSISSGIYERSTIEALTEAVGRGSHGELILRPTPELERLRREIQGFWFIVRDSQGREVTEGQVPAELTPLMKGLDTVESAVLRGNRGDDGPSLAIVQWIDTAAGRVQMLTGGQGRLLLHQVVAAFLPMLYLTLLIIGLMTAATFLVTPFVVQRALAGLGRVADEAQRIDITRSGTRLPAVGVPVEIVPLVNAVNGALARLDRGYEGHKRFLADAAHELRTPIAILTTRISALQPGPEKIRLLEDTTRLTVLTGQLLDLQRLDREQASFAPVDLVALAERSVLDLAPLAFTAGYEMSFEAETGEIRVDGDETALDRALMNLIQNAIDHGGRRGTIAVRVAKAGWIEVCDDGDGIPPDQREQIFEPFHRLRQGGRGAGLGLDLVQRIMRLHGGRVEVVTGPSDGACVRLVFPRDRQS</sequence>
<dbReference type="Pfam" id="PF02518">
    <property type="entry name" value="HATPase_c"/>
    <property type="match status" value="1"/>
</dbReference>
<keyword evidence="4" id="KW-0597">Phosphoprotein</keyword>
<organism evidence="13 14">
    <name type="scientific">Methylorubrum populi</name>
    <dbReference type="NCBI Taxonomy" id="223967"/>
    <lineage>
        <taxon>Bacteria</taxon>
        <taxon>Pseudomonadati</taxon>
        <taxon>Pseudomonadota</taxon>
        <taxon>Alphaproteobacteria</taxon>
        <taxon>Hyphomicrobiales</taxon>
        <taxon>Methylobacteriaceae</taxon>
        <taxon>Methylorubrum</taxon>
    </lineage>
</organism>
<dbReference type="InterPro" id="IPR036890">
    <property type="entry name" value="HATPase_C_sf"/>
</dbReference>
<comment type="subcellular location">
    <subcellularLocation>
        <location evidence="2">Membrane</location>
        <topology evidence="2">Multi-pass membrane protein</topology>
    </subcellularLocation>
</comment>
<dbReference type="AlphaFoldDB" id="A0A160PBZ3"/>
<evidence type="ECO:0000313" key="14">
    <source>
        <dbReference type="Proteomes" id="UP000218288"/>
    </source>
</evidence>
<comment type="catalytic activity">
    <reaction evidence="1">
        <text>ATP + protein L-histidine = ADP + protein N-phospho-L-histidine.</text>
        <dbReference type="EC" id="2.7.13.3"/>
    </reaction>
</comment>
<evidence type="ECO:0000256" key="9">
    <source>
        <dbReference type="ARBA" id="ARBA00023012"/>
    </source>
</evidence>
<dbReference type="InterPro" id="IPR050428">
    <property type="entry name" value="TCS_sensor_his_kinase"/>
</dbReference>
<evidence type="ECO:0000259" key="12">
    <source>
        <dbReference type="PROSITE" id="PS50109"/>
    </source>
</evidence>
<dbReference type="Proteomes" id="UP000218288">
    <property type="component" value="Chromosome"/>
</dbReference>
<keyword evidence="10 11" id="KW-0472">Membrane</keyword>
<evidence type="ECO:0000256" key="2">
    <source>
        <dbReference type="ARBA" id="ARBA00004141"/>
    </source>
</evidence>
<dbReference type="Pfam" id="PF00512">
    <property type="entry name" value="HisKA"/>
    <property type="match status" value="1"/>
</dbReference>
<feature type="transmembrane region" description="Helical" evidence="11">
    <location>
        <begin position="170"/>
        <end position="193"/>
    </location>
</feature>
<keyword evidence="7" id="KW-0418">Kinase</keyword>
<reference evidence="13 14" key="1">
    <citation type="journal article" date="2016" name="Genome Announc.">
        <title>Complete Genome Sequence of Methylobacterium populi P-1M, Isolated from Pink-Pigmented Household Biofilm.</title>
        <authorList>
            <person name="Morohoshi T."/>
            <person name="Ikeda T."/>
        </authorList>
    </citation>
    <scope>NUCLEOTIDE SEQUENCE [LARGE SCALE GENOMIC DNA]</scope>
    <source>
        <strain evidence="13 14">P-1M</strain>
    </source>
</reference>
<dbReference type="PANTHER" id="PTHR45436">
    <property type="entry name" value="SENSOR HISTIDINE KINASE YKOH"/>
    <property type="match status" value="1"/>
</dbReference>
<feature type="domain" description="Histidine kinase" evidence="12">
    <location>
        <begin position="255"/>
        <end position="455"/>
    </location>
</feature>
<dbReference type="InterPro" id="IPR004358">
    <property type="entry name" value="Sig_transdc_His_kin-like_C"/>
</dbReference>
<dbReference type="InterPro" id="IPR003661">
    <property type="entry name" value="HisK_dim/P_dom"/>
</dbReference>
<dbReference type="PROSITE" id="PS50109">
    <property type="entry name" value="HIS_KIN"/>
    <property type="match status" value="1"/>
</dbReference>
<protein>
    <recommendedName>
        <fullName evidence="3">histidine kinase</fullName>
        <ecNumber evidence="3">2.7.13.3</ecNumber>
    </recommendedName>
</protein>
<dbReference type="Gene3D" id="3.30.565.10">
    <property type="entry name" value="Histidine kinase-like ATPase, C-terminal domain"/>
    <property type="match status" value="1"/>
</dbReference>
<dbReference type="EC" id="2.7.13.3" evidence="3"/>
<evidence type="ECO:0000256" key="8">
    <source>
        <dbReference type="ARBA" id="ARBA00022989"/>
    </source>
</evidence>
<dbReference type="CDD" id="cd00075">
    <property type="entry name" value="HATPase"/>
    <property type="match status" value="1"/>
</dbReference>
<evidence type="ECO:0000256" key="6">
    <source>
        <dbReference type="ARBA" id="ARBA00022692"/>
    </source>
</evidence>
<keyword evidence="9" id="KW-0902">Two-component regulatory system</keyword>
<dbReference type="InterPro" id="IPR003594">
    <property type="entry name" value="HATPase_dom"/>
</dbReference>
<name>A0A160PBZ3_9HYPH</name>
<evidence type="ECO:0000313" key="13">
    <source>
        <dbReference type="EMBL" id="BAU88881.1"/>
    </source>
</evidence>
<evidence type="ECO:0000256" key="5">
    <source>
        <dbReference type="ARBA" id="ARBA00022679"/>
    </source>
</evidence>
<evidence type="ECO:0000256" key="3">
    <source>
        <dbReference type="ARBA" id="ARBA00012438"/>
    </source>
</evidence>
<dbReference type="GO" id="GO:0005886">
    <property type="term" value="C:plasma membrane"/>
    <property type="evidence" value="ECO:0007669"/>
    <property type="project" value="TreeGrafter"/>
</dbReference>
<proteinExistence type="predicted"/>
<feature type="transmembrane region" description="Helical" evidence="11">
    <location>
        <begin position="12"/>
        <end position="40"/>
    </location>
</feature>
<evidence type="ECO:0000256" key="7">
    <source>
        <dbReference type="ARBA" id="ARBA00022777"/>
    </source>
</evidence>
<dbReference type="Gene3D" id="1.10.287.130">
    <property type="match status" value="1"/>
</dbReference>
<dbReference type="SMART" id="SM00387">
    <property type="entry name" value="HATPase_c"/>
    <property type="match status" value="1"/>
</dbReference>
<keyword evidence="8 11" id="KW-1133">Transmembrane helix</keyword>
<evidence type="ECO:0000256" key="1">
    <source>
        <dbReference type="ARBA" id="ARBA00000085"/>
    </source>
</evidence>
<dbReference type="InterPro" id="IPR005467">
    <property type="entry name" value="His_kinase_dom"/>
</dbReference>
<evidence type="ECO:0000256" key="10">
    <source>
        <dbReference type="ARBA" id="ARBA00023136"/>
    </source>
</evidence>
<dbReference type="GO" id="GO:0000155">
    <property type="term" value="F:phosphorelay sensor kinase activity"/>
    <property type="evidence" value="ECO:0007669"/>
    <property type="project" value="InterPro"/>
</dbReference>
<dbReference type="EMBL" id="AP014809">
    <property type="protein sequence ID" value="BAU88881.1"/>
    <property type="molecule type" value="Genomic_DNA"/>
</dbReference>
<accession>A0A160PBZ3</accession>
<dbReference type="PRINTS" id="PR00344">
    <property type="entry name" value="BCTRLSENSOR"/>
</dbReference>
<gene>
    <name evidence="13" type="ORF">MPPM_0276</name>
</gene>
<evidence type="ECO:0000256" key="4">
    <source>
        <dbReference type="ARBA" id="ARBA00022553"/>
    </source>
</evidence>
<dbReference type="SUPFAM" id="SSF47384">
    <property type="entry name" value="Homodimeric domain of signal transducing histidine kinase"/>
    <property type="match status" value="1"/>
</dbReference>
<keyword evidence="5" id="KW-0808">Transferase</keyword>
<dbReference type="InterPro" id="IPR036097">
    <property type="entry name" value="HisK_dim/P_sf"/>
</dbReference>
<dbReference type="SUPFAM" id="SSF55874">
    <property type="entry name" value="ATPase domain of HSP90 chaperone/DNA topoisomerase II/histidine kinase"/>
    <property type="match status" value="1"/>
</dbReference>
<dbReference type="RefSeq" id="WP_244573444.1">
    <property type="nucleotide sequence ID" value="NZ_AP014809.1"/>
</dbReference>
<keyword evidence="6 11" id="KW-0812">Transmembrane</keyword>